<dbReference type="Proteomes" id="UP000315750">
    <property type="component" value="Chromosome"/>
</dbReference>
<dbReference type="InterPro" id="IPR006860">
    <property type="entry name" value="FecR"/>
</dbReference>
<feature type="domain" description="FecR protein" evidence="1">
    <location>
        <begin position="204"/>
        <end position="259"/>
    </location>
</feature>
<keyword evidence="3" id="KW-1185">Reference proteome</keyword>
<dbReference type="PANTHER" id="PTHR30273:SF2">
    <property type="entry name" value="PROTEIN FECR"/>
    <property type="match status" value="1"/>
</dbReference>
<reference evidence="2 3" key="1">
    <citation type="submission" date="2019-02" db="EMBL/GenBank/DDBJ databases">
        <title>Deep-cultivation of Planctomycetes and their phenomic and genomic characterization uncovers novel biology.</title>
        <authorList>
            <person name="Wiegand S."/>
            <person name="Jogler M."/>
            <person name="Boedeker C."/>
            <person name="Pinto D."/>
            <person name="Vollmers J."/>
            <person name="Rivas-Marin E."/>
            <person name="Kohn T."/>
            <person name="Peeters S.H."/>
            <person name="Heuer A."/>
            <person name="Rast P."/>
            <person name="Oberbeckmann S."/>
            <person name="Bunk B."/>
            <person name="Jeske O."/>
            <person name="Meyerdierks A."/>
            <person name="Storesund J.E."/>
            <person name="Kallscheuer N."/>
            <person name="Luecker S."/>
            <person name="Lage O.M."/>
            <person name="Pohl T."/>
            <person name="Merkel B.J."/>
            <person name="Hornburger P."/>
            <person name="Mueller R.-W."/>
            <person name="Bruemmer F."/>
            <person name="Labrenz M."/>
            <person name="Spormann A.M."/>
            <person name="Op den Camp H."/>
            <person name="Overmann J."/>
            <person name="Amann R."/>
            <person name="Jetten M.S.M."/>
            <person name="Mascher T."/>
            <person name="Medema M.H."/>
            <person name="Devos D.P."/>
            <person name="Kaster A.-K."/>
            <person name="Ovreas L."/>
            <person name="Rohde M."/>
            <person name="Galperin M.Y."/>
            <person name="Jogler C."/>
        </authorList>
    </citation>
    <scope>NUCLEOTIDE SEQUENCE [LARGE SCALE GENOMIC DNA]</scope>
    <source>
        <strain evidence="2 3">Pan181</strain>
    </source>
</reference>
<proteinExistence type="predicted"/>
<dbReference type="KEGG" id="amuc:Pan181_00860"/>
<evidence type="ECO:0000313" key="2">
    <source>
        <dbReference type="EMBL" id="QDU53908.1"/>
    </source>
</evidence>
<protein>
    <submittedName>
        <fullName evidence="2">FecR protein</fullName>
    </submittedName>
</protein>
<dbReference type="AlphaFoldDB" id="A0A518AGQ7"/>
<organism evidence="2 3">
    <name type="scientific">Aeoliella mucimassa</name>
    <dbReference type="NCBI Taxonomy" id="2527972"/>
    <lineage>
        <taxon>Bacteria</taxon>
        <taxon>Pseudomonadati</taxon>
        <taxon>Planctomycetota</taxon>
        <taxon>Planctomycetia</taxon>
        <taxon>Pirellulales</taxon>
        <taxon>Lacipirellulaceae</taxon>
        <taxon>Aeoliella</taxon>
    </lineage>
</organism>
<dbReference type="PANTHER" id="PTHR30273">
    <property type="entry name" value="PERIPLASMIC SIGNAL SENSOR AND SIGMA FACTOR ACTIVATOR FECR-RELATED"/>
    <property type="match status" value="1"/>
</dbReference>
<gene>
    <name evidence="2" type="ORF">Pan181_00860</name>
</gene>
<dbReference type="EMBL" id="CP036278">
    <property type="protein sequence ID" value="QDU53908.1"/>
    <property type="molecule type" value="Genomic_DNA"/>
</dbReference>
<accession>A0A518AGQ7</accession>
<evidence type="ECO:0000313" key="3">
    <source>
        <dbReference type="Proteomes" id="UP000315750"/>
    </source>
</evidence>
<dbReference type="OrthoDB" id="256916at2"/>
<sequence length="721" mass="79650">MPDHQELEMLLAMVVLGEATEEQLAQLNQLLLADAAAREFTCDYLAGEAVLQRHFQLVDRVALLHGTAHETHVATKQESGTTGRTELRAPHARSQSFGHHRLWWVAGLAACLLIGIAIANRDQLASLWIQQNAATANANLPERVGTLLAGATPRESLVEALQQGRPIRVGDTIDTNQEITYLHFDCGAEVLLVGPTQLSVVSPMRAKLLQGTLTARVSESAHGFRVDTPNSKVTDLGTEFGVSVAESGVTDTVVFSGKVAMEYREIPTEHEVKSEIALRRPSQSHLLTEGIALRVTEDGLAERIVSVTRSDYPLPGAALALKPDAAPVIRDVWDNLSTRDTSKAYQIVHGGFVEDAPAFVDRKYQWNGISETYGLPKMLRGGDYIMPFCDDKYQDRIEVTVDLVQPARLFVLMDNRLSVPEWLSSRFTDTGYDVGIDEDDFSVERSWQKLDKGPGVSLERSCSVWYIDVPEPQPVVLGALDPPIHWRVMYGIVAVPLETAMAIAPEPAMHHQPKIGSGLIHPGVLPEPVADCEIERALKVEQLTLGKPSDDDFAAAKRGLVFRAETLGGQFMPHPDTLMLENNVAPALNDGLTARNYDDLERNFWYNGQGRFSLDLQRPTKLQSIHTYSTHWLDRSFQNFTVWGARSEAMPAVDFETATDAEGWELVGIVNTDVLDPGGIHASILTAGESGMGPYRHLLWIIESTDRSTFFSEIDVYEHQE</sequence>
<dbReference type="Pfam" id="PF04773">
    <property type="entry name" value="FecR"/>
    <property type="match status" value="1"/>
</dbReference>
<evidence type="ECO:0000259" key="1">
    <source>
        <dbReference type="Pfam" id="PF04773"/>
    </source>
</evidence>
<name>A0A518AGQ7_9BACT</name>
<dbReference type="InterPro" id="IPR012373">
    <property type="entry name" value="Ferrdict_sens_TM"/>
</dbReference>
<dbReference type="Gene3D" id="2.60.120.1440">
    <property type="match status" value="1"/>
</dbReference>
<dbReference type="GO" id="GO:0016989">
    <property type="term" value="F:sigma factor antagonist activity"/>
    <property type="evidence" value="ECO:0007669"/>
    <property type="project" value="TreeGrafter"/>
</dbReference>